<organism evidence="2 3">
    <name type="scientific">Auritidibacter ignavus</name>
    <dbReference type="NCBI Taxonomy" id="678932"/>
    <lineage>
        <taxon>Bacteria</taxon>
        <taxon>Bacillati</taxon>
        <taxon>Actinomycetota</taxon>
        <taxon>Actinomycetes</taxon>
        <taxon>Micrococcales</taxon>
        <taxon>Micrococcaceae</taxon>
        <taxon>Auritidibacter</taxon>
    </lineage>
</organism>
<dbReference type="SUPFAM" id="SSF55469">
    <property type="entry name" value="FMN-dependent nitroreductase-like"/>
    <property type="match status" value="1"/>
</dbReference>
<evidence type="ECO:0000313" key="2">
    <source>
        <dbReference type="EMBL" id="WGH92660.1"/>
    </source>
</evidence>
<protein>
    <submittedName>
        <fullName evidence="2">SagB/ThcOx family dehydrogenase</fullName>
    </submittedName>
</protein>
<dbReference type="InterPro" id="IPR020051">
    <property type="entry name" value="SagB-type_dehydrogenase"/>
</dbReference>
<dbReference type="Proteomes" id="UP001224674">
    <property type="component" value="Chromosome"/>
</dbReference>
<dbReference type="InterPro" id="IPR029479">
    <property type="entry name" value="Nitroreductase"/>
</dbReference>
<gene>
    <name evidence="2" type="ORF">QDX21_10190</name>
</gene>
<feature type="domain" description="Nitroreductase" evidence="1">
    <location>
        <begin position="90"/>
        <end position="268"/>
    </location>
</feature>
<evidence type="ECO:0000313" key="3">
    <source>
        <dbReference type="Proteomes" id="UP001224674"/>
    </source>
</evidence>
<proteinExistence type="predicted"/>
<dbReference type="CDD" id="cd02142">
    <property type="entry name" value="McbC_SagB-like_oxidoreductase"/>
    <property type="match status" value="1"/>
</dbReference>
<sequence length="273" mass="30446">MPELERHATNLVDVVYGNEVLRYDDPTENWFEVTKIYRPSMAWDAPGVSRLLRSPILQEIATRAGKKFDDLPLLELPPPLSCEMPLSEAISRRISAERFSGDSVTLDQIATVLANSYGELRRVEGIRRSVPSGGALYPLDLYILCSRVEGLEHGVWYFDARRNGLTRIGDFDEEFLGRTLLQEEAVAGAAVTFIISASFWRSRFKYGPRSSRFILIEAGHVVQNMALTAAALGLAGRPYGGFVDDELSDVIGLQNGVDDAPLYTYVMGTWNHQ</sequence>
<dbReference type="Pfam" id="PF00881">
    <property type="entry name" value="Nitroreductase"/>
    <property type="match status" value="1"/>
</dbReference>
<dbReference type="InterPro" id="IPR052544">
    <property type="entry name" value="Bacteriocin_Proc_Enz"/>
</dbReference>
<dbReference type="EMBL" id="CP122566">
    <property type="protein sequence ID" value="WGH92660.1"/>
    <property type="molecule type" value="Genomic_DNA"/>
</dbReference>
<name>A0AAJ6AG22_9MICC</name>
<dbReference type="Gene3D" id="3.40.109.10">
    <property type="entry name" value="NADH Oxidase"/>
    <property type="match status" value="1"/>
</dbReference>
<evidence type="ECO:0000259" key="1">
    <source>
        <dbReference type="Pfam" id="PF00881"/>
    </source>
</evidence>
<accession>A0AAJ6AG22</accession>
<dbReference type="RefSeq" id="WP_110099041.1">
    <property type="nucleotide sequence ID" value="NZ_CP122562.1"/>
</dbReference>
<dbReference type="InterPro" id="IPR000415">
    <property type="entry name" value="Nitroreductase-like"/>
</dbReference>
<dbReference type="NCBIfam" id="TIGR03605">
    <property type="entry name" value="antibiot_sagB"/>
    <property type="match status" value="1"/>
</dbReference>
<dbReference type="PANTHER" id="PTHR43745:SF2">
    <property type="entry name" value="NITROREDUCTASE MJ1384-RELATED"/>
    <property type="match status" value="1"/>
</dbReference>
<keyword evidence="3" id="KW-1185">Reference proteome</keyword>
<dbReference type="AlphaFoldDB" id="A0AAJ6AG22"/>
<dbReference type="PANTHER" id="PTHR43745">
    <property type="entry name" value="NITROREDUCTASE MJ1384-RELATED"/>
    <property type="match status" value="1"/>
</dbReference>
<dbReference type="GO" id="GO:0016491">
    <property type="term" value="F:oxidoreductase activity"/>
    <property type="evidence" value="ECO:0007669"/>
    <property type="project" value="InterPro"/>
</dbReference>
<reference evidence="2 3" key="1">
    <citation type="submission" date="2023-03" db="EMBL/GenBank/DDBJ databases">
        <title>Complete genome sequences of several Auritidibacter ignavus strains isolated from ear infections.</title>
        <authorList>
            <person name="Baehr T."/>
            <person name="Baumhoegger A.M."/>
        </authorList>
    </citation>
    <scope>NUCLEOTIDE SEQUENCE [LARGE SCALE GENOMIC DNA]</scope>
    <source>
        <strain evidence="2 3">BABAE-6</strain>
    </source>
</reference>